<dbReference type="Pfam" id="PF13445">
    <property type="entry name" value="zf-RING_UBOX"/>
    <property type="match status" value="1"/>
</dbReference>
<keyword evidence="3" id="KW-0862">Zinc</keyword>
<dbReference type="KEGG" id="xma:102222088"/>
<reference evidence="9" key="1">
    <citation type="submission" date="2012-01" db="EMBL/GenBank/DDBJ databases">
        <authorList>
            <person name="Walter R."/>
            <person name="Schartl M."/>
            <person name="Warren W."/>
        </authorList>
    </citation>
    <scope>NUCLEOTIDE SEQUENCE [LARGE SCALE GENOMIC DNA]</scope>
    <source>
        <strain evidence="9">JP 163 A</strain>
    </source>
</reference>
<dbReference type="PROSITE" id="PS00518">
    <property type="entry name" value="ZF_RING_1"/>
    <property type="match status" value="1"/>
</dbReference>
<dbReference type="GO" id="GO:0008270">
    <property type="term" value="F:zinc ion binding"/>
    <property type="evidence" value="ECO:0007669"/>
    <property type="project" value="UniProtKB-KW"/>
</dbReference>
<evidence type="ECO:0000256" key="1">
    <source>
        <dbReference type="ARBA" id="ARBA00022723"/>
    </source>
</evidence>
<dbReference type="InterPro" id="IPR001870">
    <property type="entry name" value="B30.2/SPRY"/>
</dbReference>
<dbReference type="Gene3D" id="2.60.120.920">
    <property type="match status" value="1"/>
</dbReference>
<dbReference type="InterPro" id="IPR050143">
    <property type="entry name" value="TRIM/RBCC"/>
</dbReference>
<evidence type="ECO:0000259" key="6">
    <source>
        <dbReference type="PROSITE" id="PS50119"/>
    </source>
</evidence>
<dbReference type="InterPro" id="IPR003879">
    <property type="entry name" value="Butyrophylin_SPRY"/>
</dbReference>
<evidence type="ECO:0000256" key="4">
    <source>
        <dbReference type="PROSITE-ProRule" id="PRU00024"/>
    </source>
</evidence>
<dbReference type="InterPro" id="IPR013083">
    <property type="entry name" value="Znf_RING/FYVE/PHD"/>
</dbReference>
<reference evidence="8" key="4">
    <citation type="submission" date="2025-09" db="UniProtKB">
        <authorList>
            <consortium name="Ensembl"/>
        </authorList>
    </citation>
    <scope>IDENTIFICATION</scope>
    <source>
        <strain evidence="8">JP 163 A</strain>
    </source>
</reference>
<dbReference type="GeneID" id="102222088"/>
<dbReference type="InterPro" id="IPR017907">
    <property type="entry name" value="Znf_RING_CS"/>
</dbReference>
<dbReference type="InterPro" id="IPR027370">
    <property type="entry name" value="Znf-RING_euk"/>
</dbReference>
<dbReference type="PROSITE" id="PS50089">
    <property type="entry name" value="ZF_RING_2"/>
    <property type="match status" value="1"/>
</dbReference>
<dbReference type="Ensembl" id="ENSXMAT00000040555.1">
    <property type="protein sequence ID" value="ENSXMAP00000023006.1"/>
    <property type="gene ID" value="ENSXMAG00000004321.2"/>
</dbReference>
<feature type="domain" description="RING-type" evidence="5">
    <location>
        <begin position="50"/>
        <end position="90"/>
    </location>
</feature>
<proteinExistence type="predicted"/>
<dbReference type="SMART" id="SM00184">
    <property type="entry name" value="RING"/>
    <property type="match status" value="1"/>
</dbReference>
<feature type="domain" description="B30.2/SPRY" evidence="7">
    <location>
        <begin position="308"/>
        <end position="494"/>
    </location>
</feature>
<evidence type="ECO:0000313" key="8">
    <source>
        <dbReference type="Ensembl" id="ENSXMAP00000023006.1"/>
    </source>
</evidence>
<dbReference type="RefSeq" id="XP_023203061.1">
    <property type="nucleotide sequence ID" value="XM_023347293.1"/>
</dbReference>
<accession>A0A3B5PZ87</accession>
<dbReference type="PRINTS" id="PR01407">
    <property type="entry name" value="BUTYPHLNCDUF"/>
</dbReference>
<dbReference type="InterPro" id="IPR013320">
    <property type="entry name" value="ConA-like_dom_sf"/>
</dbReference>
<dbReference type="STRING" id="8083.ENSXMAP00000023006"/>
<dbReference type="AlphaFoldDB" id="A0A3B5PZ87"/>
<dbReference type="OrthoDB" id="654191at2759"/>
<evidence type="ECO:0000259" key="7">
    <source>
        <dbReference type="PROSITE" id="PS50188"/>
    </source>
</evidence>
<feature type="domain" description="B box-type" evidence="6">
    <location>
        <begin position="120"/>
        <end position="161"/>
    </location>
</feature>
<evidence type="ECO:0000313" key="9">
    <source>
        <dbReference type="Proteomes" id="UP000002852"/>
    </source>
</evidence>
<dbReference type="Pfam" id="PF00643">
    <property type="entry name" value="zf-B_box"/>
    <property type="match status" value="1"/>
</dbReference>
<dbReference type="Gene3D" id="3.30.160.60">
    <property type="entry name" value="Classic Zinc Finger"/>
    <property type="match status" value="1"/>
</dbReference>
<dbReference type="InterPro" id="IPR043136">
    <property type="entry name" value="B30.2/SPRY_sf"/>
</dbReference>
<reference evidence="8" key="3">
    <citation type="submission" date="2025-08" db="UniProtKB">
        <authorList>
            <consortium name="Ensembl"/>
        </authorList>
    </citation>
    <scope>IDENTIFICATION</scope>
    <source>
        <strain evidence="8">JP 163 A</strain>
    </source>
</reference>
<dbReference type="PROSITE" id="PS50119">
    <property type="entry name" value="ZF_BBOX"/>
    <property type="match status" value="1"/>
</dbReference>
<dbReference type="InParanoid" id="A0A3B5PZ87"/>
<dbReference type="Proteomes" id="UP000002852">
    <property type="component" value="Unassembled WGS sequence"/>
</dbReference>
<keyword evidence="2 4" id="KW-0863">Zinc-finger</keyword>
<dbReference type="GeneTree" id="ENSGT01030000234583"/>
<protein>
    <submittedName>
        <fullName evidence="8">Zinc-binding protein A33-like</fullName>
    </submittedName>
</protein>
<name>A0A3B5PZ87_XIPMA</name>
<keyword evidence="1" id="KW-0479">Metal-binding</keyword>
<dbReference type="SUPFAM" id="SSF49899">
    <property type="entry name" value="Concanavalin A-like lectins/glucanases"/>
    <property type="match status" value="1"/>
</dbReference>
<dbReference type="Gene3D" id="3.30.40.10">
    <property type="entry name" value="Zinc/RING finger domain, C3HC4 (zinc finger)"/>
    <property type="match status" value="1"/>
</dbReference>
<dbReference type="InterPro" id="IPR001841">
    <property type="entry name" value="Znf_RING"/>
</dbReference>
<evidence type="ECO:0000259" key="5">
    <source>
        <dbReference type="PROSITE" id="PS50089"/>
    </source>
</evidence>
<reference evidence="9" key="2">
    <citation type="journal article" date="2013" name="Nat. Genet.">
        <title>The genome of the platyfish, Xiphophorus maculatus, provides insights into evolutionary adaptation and several complex traits.</title>
        <authorList>
            <person name="Schartl M."/>
            <person name="Walter R.B."/>
            <person name="Shen Y."/>
            <person name="Garcia T."/>
            <person name="Catchen J."/>
            <person name="Amores A."/>
            <person name="Braasch I."/>
            <person name="Chalopin D."/>
            <person name="Volff J.N."/>
            <person name="Lesch K.P."/>
            <person name="Bisazza A."/>
            <person name="Minx P."/>
            <person name="Hillier L."/>
            <person name="Wilson R.K."/>
            <person name="Fuerstenberg S."/>
            <person name="Boore J."/>
            <person name="Searle S."/>
            <person name="Postlethwait J.H."/>
            <person name="Warren W.C."/>
        </authorList>
    </citation>
    <scope>NUCLEOTIDE SEQUENCE [LARGE SCALE GENOMIC DNA]</scope>
    <source>
        <strain evidence="9">JP 163 A</strain>
    </source>
</reference>
<dbReference type="SMART" id="SM00336">
    <property type="entry name" value="BBOX"/>
    <property type="match status" value="1"/>
</dbReference>
<dbReference type="PROSITE" id="PS50188">
    <property type="entry name" value="B302_SPRY"/>
    <property type="match status" value="1"/>
</dbReference>
<sequence length="503" mass="57729">MTVVCNAKNLFCQIQVRRRSESKSTEENKLEAEINKMASNVPQSEAECTCPVCCDIFTDPVLLLCGHSFCQHCLQEWWRQSSLRTCPVCKEMFHLTQPPRNLALRNLSHSLKQERRKRAGSKEICLLHGEKFKLFCQVDQQPICVICRDSKTHTKHKCVPINEAAEEYRVKIQINVNSLKTKQKVFESQKSNWEKMATLIMLQAQQTEKTIRGEFQKLYHFLSKEEAGRIDACRREAKLKSDSMNVRIINLTAEISELMEKIKTIEDQMRAEDLSFILSAKSTLERSLCKLQQPETPEGCLIDVGQHVGNLQFSVLKKMAEILKYTPVFLDPNTCCWSLTVSENLISSTKSDKNQPGYPNPERMGCRELLGYQGFNSGRHSWDVEVEVGDFWAVGVADKTTKDRWAMYICVCTGVLRNLNKMDYITEIKVEALPQKVRVQLNYNEGIISFFDLDRKKTVHAIKYSFTETVFPYFCGSVKILPSDTSVSIGRTRGHLNYMLLQS</sequence>
<organism evidence="8 9">
    <name type="scientific">Xiphophorus maculatus</name>
    <name type="common">Southern platyfish</name>
    <name type="synonym">Platypoecilus maculatus</name>
    <dbReference type="NCBI Taxonomy" id="8083"/>
    <lineage>
        <taxon>Eukaryota</taxon>
        <taxon>Metazoa</taxon>
        <taxon>Chordata</taxon>
        <taxon>Craniata</taxon>
        <taxon>Vertebrata</taxon>
        <taxon>Euteleostomi</taxon>
        <taxon>Actinopterygii</taxon>
        <taxon>Neopterygii</taxon>
        <taxon>Teleostei</taxon>
        <taxon>Neoteleostei</taxon>
        <taxon>Acanthomorphata</taxon>
        <taxon>Ovalentaria</taxon>
        <taxon>Atherinomorphae</taxon>
        <taxon>Cyprinodontiformes</taxon>
        <taxon>Poeciliidae</taxon>
        <taxon>Poeciliinae</taxon>
        <taxon>Xiphophorus</taxon>
    </lineage>
</organism>
<dbReference type="OMA" id="MANHIKL"/>
<dbReference type="SUPFAM" id="SSF57850">
    <property type="entry name" value="RING/U-box"/>
    <property type="match status" value="1"/>
</dbReference>
<dbReference type="PANTHER" id="PTHR24103">
    <property type="entry name" value="E3 UBIQUITIN-PROTEIN LIGASE TRIM"/>
    <property type="match status" value="1"/>
</dbReference>
<keyword evidence="9" id="KW-1185">Reference proteome</keyword>
<evidence type="ECO:0000256" key="3">
    <source>
        <dbReference type="ARBA" id="ARBA00022833"/>
    </source>
</evidence>
<dbReference type="InterPro" id="IPR000315">
    <property type="entry name" value="Znf_B-box"/>
</dbReference>
<evidence type="ECO:0000256" key="2">
    <source>
        <dbReference type="ARBA" id="ARBA00022771"/>
    </source>
</evidence>
<dbReference type="SUPFAM" id="SSF57845">
    <property type="entry name" value="B-box zinc-binding domain"/>
    <property type="match status" value="1"/>
</dbReference>